<evidence type="ECO:0000313" key="4">
    <source>
        <dbReference type="Proteomes" id="UP000305887"/>
    </source>
</evidence>
<dbReference type="Pfam" id="PF06776">
    <property type="entry name" value="IalB"/>
    <property type="match status" value="1"/>
</dbReference>
<name>A0A5C4N3L7_9RHOB</name>
<organism evidence="3 4">
    <name type="scientific">Rubellimicrobium rubrum</name>
    <dbReference type="NCBI Taxonomy" id="2585369"/>
    <lineage>
        <taxon>Bacteria</taxon>
        <taxon>Pseudomonadati</taxon>
        <taxon>Pseudomonadota</taxon>
        <taxon>Alphaproteobacteria</taxon>
        <taxon>Rhodobacterales</taxon>
        <taxon>Roseobacteraceae</taxon>
        <taxon>Rubellimicrobium</taxon>
    </lineage>
</organism>
<protein>
    <submittedName>
        <fullName evidence="3">Invasion associated locus B family protein</fullName>
    </submittedName>
</protein>
<feature type="region of interest" description="Disordered" evidence="1">
    <location>
        <begin position="215"/>
        <end position="239"/>
    </location>
</feature>
<dbReference type="AlphaFoldDB" id="A0A5C4N3L7"/>
<gene>
    <name evidence="3" type="ORF">FHG66_06040</name>
</gene>
<evidence type="ECO:0000313" key="3">
    <source>
        <dbReference type="EMBL" id="TNC51112.1"/>
    </source>
</evidence>
<feature type="compositionally biased region" description="Low complexity" evidence="1">
    <location>
        <begin position="23"/>
        <end position="32"/>
    </location>
</feature>
<dbReference type="Proteomes" id="UP000305887">
    <property type="component" value="Unassembled WGS sequence"/>
</dbReference>
<dbReference type="OrthoDB" id="9797912at2"/>
<dbReference type="InterPro" id="IPR038696">
    <property type="entry name" value="IalB_sf"/>
</dbReference>
<dbReference type="Gene3D" id="2.60.40.1880">
    <property type="entry name" value="Invasion associated locus B (IalB) protein"/>
    <property type="match status" value="1"/>
</dbReference>
<keyword evidence="2" id="KW-0732">Signal</keyword>
<accession>A0A5C4N3L7</accession>
<sequence length="239" mass="24886">MSISLKPLTFLALLALAAPLAAQETPAAPTEEPAAEPPAAPATEGADEQEPATAPDLEMGQPIEGAAASGEPRVGEPYIRESFGDWALRCLKAEEAPDPCQLYQLLEDEEGNAVAEISMFPLPEGQQAAAGATIVAPLETLLTENLTLSVDGTGARRYPFTFCNRAGCVARIGLTMEEIDQFRRGNAAQLSLVPAAAPDERVNLTISLSGFTAGFESSSVPPDAATTDAAPQEAAPQPE</sequence>
<feature type="region of interest" description="Disordered" evidence="1">
    <location>
        <begin position="23"/>
        <end position="59"/>
    </location>
</feature>
<evidence type="ECO:0000256" key="1">
    <source>
        <dbReference type="SAM" id="MobiDB-lite"/>
    </source>
</evidence>
<feature type="signal peptide" evidence="2">
    <location>
        <begin position="1"/>
        <end position="22"/>
    </location>
</feature>
<feature type="chain" id="PRO_5023066375" evidence="2">
    <location>
        <begin position="23"/>
        <end position="239"/>
    </location>
</feature>
<comment type="caution">
    <text evidence="3">The sequence shown here is derived from an EMBL/GenBank/DDBJ whole genome shotgun (WGS) entry which is preliminary data.</text>
</comment>
<dbReference type="EMBL" id="VDFU01000005">
    <property type="protein sequence ID" value="TNC51112.1"/>
    <property type="molecule type" value="Genomic_DNA"/>
</dbReference>
<proteinExistence type="predicted"/>
<feature type="compositionally biased region" description="Low complexity" evidence="1">
    <location>
        <begin position="221"/>
        <end position="239"/>
    </location>
</feature>
<reference evidence="3 4" key="1">
    <citation type="submission" date="2019-06" db="EMBL/GenBank/DDBJ databases">
        <title>YIM 131921 draft genome.</title>
        <authorList>
            <person name="Jiang L."/>
        </authorList>
    </citation>
    <scope>NUCLEOTIDE SEQUENCE [LARGE SCALE GENOMIC DNA]</scope>
    <source>
        <strain evidence="3 4">YIM 131921</strain>
    </source>
</reference>
<evidence type="ECO:0000256" key="2">
    <source>
        <dbReference type="SAM" id="SignalP"/>
    </source>
</evidence>
<dbReference type="InterPro" id="IPR010642">
    <property type="entry name" value="Invasion_prot_B"/>
</dbReference>
<dbReference type="RefSeq" id="WP_139075854.1">
    <property type="nucleotide sequence ID" value="NZ_VDFU01000005.1"/>
</dbReference>
<keyword evidence="4" id="KW-1185">Reference proteome</keyword>